<reference evidence="1" key="1">
    <citation type="submission" date="2014-12" db="EMBL/GenBank/DDBJ databases">
        <title>Insight into the proteome of Arion vulgaris.</title>
        <authorList>
            <person name="Aradska J."/>
            <person name="Bulat T."/>
            <person name="Smidak R."/>
            <person name="Sarate P."/>
            <person name="Gangsoo J."/>
            <person name="Sialana F."/>
            <person name="Bilban M."/>
            <person name="Lubec G."/>
        </authorList>
    </citation>
    <scope>NUCLEOTIDE SEQUENCE</scope>
    <source>
        <tissue evidence="1">Skin</tissue>
    </source>
</reference>
<proteinExistence type="predicted"/>
<accession>A0A0B7BLW8</accession>
<evidence type="ECO:0000313" key="1">
    <source>
        <dbReference type="EMBL" id="CEK93887.1"/>
    </source>
</evidence>
<gene>
    <name evidence="1" type="primary">ORF197744</name>
</gene>
<sequence>MCYYEVGFYVCKLLSVAYLYKSMSIRQYTHTICGWKEARVTLTRTEEREPKCADF</sequence>
<organism evidence="1">
    <name type="scientific">Arion vulgaris</name>
    <dbReference type="NCBI Taxonomy" id="1028688"/>
    <lineage>
        <taxon>Eukaryota</taxon>
        <taxon>Metazoa</taxon>
        <taxon>Spiralia</taxon>
        <taxon>Lophotrochozoa</taxon>
        <taxon>Mollusca</taxon>
        <taxon>Gastropoda</taxon>
        <taxon>Heterobranchia</taxon>
        <taxon>Euthyneura</taxon>
        <taxon>Panpulmonata</taxon>
        <taxon>Eupulmonata</taxon>
        <taxon>Stylommatophora</taxon>
        <taxon>Helicina</taxon>
        <taxon>Arionoidea</taxon>
        <taxon>Arionidae</taxon>
        <taxon>Arion</taxon>
    </lineage>
</organism>
<name>A0A0B7BLW8_9EUPU</name>
<dbReference type="AlphaFoldDB" id="A0A0B7BLW8"/>
<protein>
    <submittedName>
        <fullName evidence="1">Uncharacterized protein</fullName>
    </submittedName>
</protein>
<dbReference type="EMBL" id="HACG01047022">
    <property type="protein sequence ID" value="CEK93887.1"/>
    <property type="molecule type" value="Transcribed_RNA"/>
</dbReference>